<dbReference type="RefSeq" id="WP_247029162.1">
    <property type="nucleotide sequence ID" value="NZ_JALKCH010000006.1"/>
</dbReference>
<accession>A0ABT0DBU9</accession>
<evidence type="ECO:0000313" key="3">
    <source>
        <dbReference type="Proteomes" id="UP001203284"/>
    </source>
</evidence>
<dbReference type="EMBL" id="JALKCH010000006">
    <property type="protein sequence ID" value="MCK0197420.1"/>
    <property type="molecule type" value="Genomic_DNA"/>
</dbReference>
<keyword evidence="3" id="KW-1185">Reference proteome</keyword>
<evidence type="ECO:0000313" key="2">
    <source>
        <dbReference type="EMBL" id="MCK0197420.1"/>
    </source>
</evidence>
<name>A0ABT0DBU9_9HYPH</name>
<dbReference type="Proteomes" id="UP001203284">
    <property type="component" value="Unassembled WGS sequence"/>
</dbReference>
<gene>
    <name evidence="2" type="ORF">MWN34_10895</name>
</gene>
<evidence type="ECO:0000256" key="1">
    <source>
        <dbReference type="SAM" id="MobiDB-lite"/>
    </source>
</evidence>
<feature type="compositionally biased region" description="Gly residues" evidence="1">
    <location>
        <begin position="7"/>
        <end position="18"/>
    </location>
</feature>
<organism evidence="2 3">
    <name type="scientific">Ancylobacter crimeensis</name>
    <dbReference type="NCBI Taxonomy" id="2579147"/>
    <lineage>
        <taxon>Bacteria</taxon>
        <taxon>Pseudomonadati</taxon>
        <taxon>Pseudomonadota</taxon>
        <taxon>Alphaproteobacteria</taxon>
        <taxon>Hyphomicrobiales</taxon>
        <taxon>Xanthobacteraceae</taxon>
        <taxon>Ancylobacter</taxon>
    </lineage>
</organism>
<reference evidence="2 3" key="1">
    <citation type="submission" date="2022-04" db="EMBL/GenBank/DDBJ databases">
        <authorList>
            <person name="Grouzdev D.S."/>
            <person name="Pantiukh K.S."/>
            <person name="Krutkina M.S."/>
        </authorList>
    </citation>
    <scope>NUCLEOTIDE SEQUENCE [LARGE SCALE GENOMIC DNA]</scope>
    <source>
        <strain evidence="2 3">6x-1</strain>
    </source>
</reference>
<proteinExistence type="predicted"/>
<feature type="compositionally biased region" description="Basic and acidic residues" evidence="1">
    <location>
        <begin position="140"/>
        <end position="156"/>
    </location>
</feature>
<feature type="region of interest" description="Disordered" evidence="1">
    <location>
        <begin position="134"/>
        <end position="156"/>
    </location>
</feature>
<feature type="compositionally biased region" description="Basic and acidic residues" evidence="1">
    <location>
        <begin position="19"/>
        <end position="29"/>
    </location>
</feature>
<sequence>MSEDTKSGGGSANSGGRGPMREAFNRDNDLDSQIAALPPETRRKVEVLQELKGERLEAEHRAQQRSHGFRLMRTKVELLENYIRDQSERPPEVRADPTQDLVIINEQAERMVAEREAFYLRNIEREAEANIRQIIASARSGEDRSRQPDHDREPER</sequence>
<comment type="caution">
    <text evidence="2">The sequence shown here is derived from an EMBL/GenBank/DDBJ whole genome shotgun (WGS) entry which is preliminary data.</text>
</comment>
<feature type="region of interest" description="Disordered" evidence="1">
    <location>
        <begin position="1"/>
        <end position="41"/>
    </location>
</feature>
<protein>
    <submittedName>
        <fullName evidence="2">Uncharacterized protein</fullName>
    </submittedName>
</protein>